<name>A0A7C2CRF2_DICTH</name>
<evidence type="ECO:0000256" key="1">
    <source>
        <dbReference type="ARBA" id="ARBA00000083"/>
    </source>
</evidence>
<evidence type="ECO:0000256" key="6">
    <source>
        <dbReference type="ARBA" id="ARBA00023027"/>
    </source>
</evidence>
<dbReference type="GO" id="GO:0003978">
    <property type="term" value="F:UDP-glucose 4-epimerase activity"/>
    <property type="evidence" value="ECO:0007669"/>
    <property type="project" value="UniProtKB-EC"/>
</dbReference>
<comment type="catalytic activity">
    <reaction evidence="1">
        <text>UDP-alpha-D-glucose = UDP-alpha-D-galactose</text>
        <dbReference type="Rhea" id="RHEA:22168"/>
        <dbReference type="ChEBI" id="CHEBI:58885"/>
        <dbReference type="ChEBI" id="CHEBI:66914"/>
        <dbReference type="EC" id="5.1.3.2"/>
    </reaction>
</comment>
<dbReference type="CDD" id="cd08946">
    <property type="entry name" value="SDR_e"/>
    <property type="match status" value="1"/>
</dbReference>
<evidence type="ECO:0000259" key="9">
    <source>
        <dbReference type="Pfam" id="PF01073"/>
    </source>
</evidence>
<comment type="cofactor">
    <cofactor evidence="2">
        <name>NAD(+)</name>
        <dbReference type="ChEBI" id="CHEBI:57540"/>
    </cofactor>
</comment>
<evidence type="ECO:0000256" key="7">
    <source>
        <dbReference type="ARBA" id="ARBA00023235"/>
    </source>
</evidence>
<dbReference type="PANTHER" id="PTHR43725:SF47">
    <property type="entry name" value="UDP-GLUCOSE 4-EPIMERASE"/>
    <property type="match status" value="1"/>
</dbReference>
<evidence type="ECO:0000256" key="3">
    <source>
        <dbReference type="ARBA" id="ARBA00007637"/>
    </source>
</evidence>
<dbReference type="Pfam" id="PF01073">
    <property type="entry name" value="3Beta_HSD"/>
    <property type="match status" value="1"/>
</dbReference>
<dbReference type="AlphaFoldDB" id="A0A7C2CRF2"/>
<comment type="similarity">
    <text evidence="3">Belongs to the NAD(P)-dependent epimerase/dehydratase family.</text>
</comment>
<dbReference type="GO" id="GO:0005829">
    <property type="term" value="C:cytosol"/>
    <property type="evidence" value="ECO:0007669"/>
    <property type="project" value="TreeGrafter"/>
</dbReference>
<organism evidence="10">
    <name type="scientific">Dictyoglomus thermophilum</name>
    <dbReference type="NCBI Taxonomy" id="14"/>
    <lineage>
        <taxon>Bacteria</taxon>
        <taxon>Pseudomonadati</taxon>
        <taxon>Dictyoglomota</taxon>
        <taxon>Dictyoglomia</taxon>
        <taxon>Dictyoglomales</taxon>
        <taxon>Dictyoglomaceae</taxon>
        <taxon>Dictyoglomus</taxon>
    </lineage>
</organism>
<dbReference type="InterPro" id="IPR002225">
    <property type="entry name" value="3Beta_OHSteriod_DH/Estase"/>
</dbReference>
<keyword evidence="6" id="KW-0520">NAD</keyword>
<dbReference type="RefSeq" id="WP_012548095.1">
    <property type="nucleotide sequence ID" value="NZ_VTFL01000001.1"/>
</dbReference>
<evidence type="ECO:0000313" key="10">
    <source>
        <dbReference type="EMBL" id="HGK24615.1"/>
    </source>
</evidence>
<reference evidence="10" key="1">
    <citation type="journal article" date="2020" name="mSystems">
        <title>Genome- and Community-Level Interaction Insights into Carbon Utilization and Element Cycling Functions of Hydrothermarchaeota in Hydrothermal Sediment.</title>
        <authorList>
            <person name="Zhou Z."/>
            <person name="Liu Y."/>
            <person name="Xu W."/>
            <person name="Pan J."/>
            <person name="Luo Z.H."/>
            <person name="Li M."/>
        </authorList>
    </citation>
    <scope>NUCLEOTIDE SEQUENCE [LARGE SCALE GENOMIC DNA]</scope>
    <source>
        <strain evidence="10">SpSt-70</strain>
    </source>
</reference>
<dbReference type="GO" id="GO:0005996">
    <property type="term" value="P:monosaccharide metabolic process"/>
    <property type="evidence" value="ECO:0007669"/>
    <property type="project" value="TreeGrafter"/>
</dbReference>
<dbReference type="EC" id="5.1.3.2" evidence="4"/>
<dbReference type="GO" id="GO:0006694">
    <property type="term" value="P:steroid biosynthetic process"/>
    <property type="evidence" value="ECO:0007669"/>
    <property type="project" value="InterPro"/>
</dbReference>
<dbReference type="Gene3D" id="3.40.50.720">
    <property type="entry name" value="NAD(P)-binding Rossmann-like Domain"/>
    <property type="match status" value="1"/>
</dbReference>
<dbReference type="InterPro" id="IPR036291">
    <property type="entry name" value="NAD(P)-bd_dom_sf"/>
</dbReference>
<dbReference type="OMA" id="TDWMDTT"/>
<sequence length="337" mass="38910">MRVLVTGAFGNIGQSAIYELINQGDKVRCFDIKTKKNVKIFKRLKKLYGDSIEVFWGNITNIEDIKKALEDQDVVVHLAFIIPKLSATGLESENVPDIAYKVNVIGTKNLIKAMEELPSPKKLIFTSSVHVFGLTQHLEPPRKVSDPVNPPEHYSRHKVECENLIKNSNLTWCIYRLAASLPVNLKLDKGMFDVPLSNRMEYVHTKDVGYAIAKGVRSEDIWGRILLIGGGPRCWYYYRDILEKVLEGIGVGMLPEEAFSNVPFATDWMDTTESEELLHYQRRTIEDYVEDVKRALGYKIFFIKLFRPTVRYILLKRSPYYNRKYVPLKVLWEGYRL</sequence>
<comment type="caution">
    <text evidence="10">The sequence shown here is derived from an EMBL/GenBank/DDBJ whole genome shotgun (WGS) entry which is preliminary data.</text>
</comment>
<keyword evidence="7" id="KW-0413">Isomerase</keyword>
<evidence type="ECO:0000256" key="2">
    <source>
        <dbReference type="ARBA" id="ARBA00001911"/>
    </source>
</evidence>
<dbReference type="SUPFAM" id="SSF51735">
    <property type="entry name" value="NAD(P)-binding Rossmann-fold domains"/>
    <property type="match status" value="1"/>
</dbReference>
<gene>
    <name evidence="10" type="ORF">ENU78_09370</name>
</gene>
<proteinExistence type="inferred from homology"/>
<dbReference type="PANTHER" id="PTHR43725">
    <property type="entry name" value="UDP-GLUCOSE 4-EPIMERASE"/>
    <property type="match status" value="1"/>
</dbReference>
<dbReference type="GO" id="GO:0016616">
    <property type="term" value="F:oxidoreductase activity, acting on the CH-OH group of donors, NAD or NADP as acceptor"/>
    <property type="evidence" value="ECO:0007669"/>
    <property type="project" value="InterPro"/>
</dbReference>
<evidence type="ECO:0000256" key="5">
    <source>
        <dbReference type="ARBA" id="ARBA00018569"/>
    </source>
</evidence>
<evidence type="ECO:0000256" key="8">
    <source>
        <dbReference type="ARBA" id="ARBA00031367"/>
    </source>
</evidence>
<evidence type="ECO:0000256" key="4">
    <source>
        <dbReference type="ARBA" id="ARBA00013189"/>
    </source>
</evidence>
<protein>
    <recommendedName>
        <fullName evidence="5">UDP-glucose 4-epimerase</fullName>
        <ecNumber evidence="4">5.1.3.2</ecNumber>
    </recommendedName>
    <alternativeName>
        <fullName evidence="8">UDP-galactose 4-epimerase</fullName>
    </alternativeName>
</protein>
<feature type="domain" description="3-beta hydroxysteroid dehydrogenase/isomerase" evidence="9">
    <location>
        <begin position="4"/>
        <end position="169"/>
    </location>
</feature>
<accession>A0A7C2CRF2</accession>
<dbReference type="EMBL" id="DTDV01000023">
    <property type="protein sequence ID" value="HGK24615.1"/>
    <property type="molecule type" value="Genomic_DNA"/>
</dbReference>